<dbReference type="PROSITE" id="PS50885">
    <property type="entry name" value="HAMP"/>
    <property type="match status" value="1"/>
</dbReference>
<keyword evidence="13" id="KW-1185">Reference proteome</keyword>
<dbReference type="GO" id="GO:0005886">
    <property type="term" value="C:plasma membrane"/>
    <property type="evidence" value="ECO:0007669"/>
    <property type="project" value="UniProtKB-SubCell"/>
</dbReference>
<feature type="domain" description="HBM" evidence="11">
    <location>
        <begin position="66"/>
        <end position="303"/>
    </location>
</feature>
<dbReference type="GO" id="GO:0007165">
    <property type="term" value="P:signal transduction"/>
    <property type="evidence" value="ECO:0007669"/>
    <property type="project" value="UniProtKB-KW"/>
</dbReference>
<dbReference type="PROSITE" id="PS50111">
    <property type="entry name" value="CHEMOTAXIS_TRANSDUC_2"/>
    <property type="match status" value="1"/>
</dbReference>
<reference evidence="12 13" key="1">
    <citation type="submission" date="2014-03" db="EMBL/GenBank/DDBJ databases">
        <title>Bradyrhizobium valentinum sp. nov., isolated from effective nodules of Lupinus mariae-josephae, a lupine endemic of basic-lime soils in Eastern Spain.</title>
        <authorList>
            <person name="Duran D."/>
            <person name="Rey L."/>
            <person name="Navarro A."/>
            <person name="Busquets A."/>
            <person name="Imperial J."/>
            <person name="Ruiz-Argueso T."/>
        </authorList>
    </citation>
    <scope>NUCLEOTIDE SEQUENCE [LARGE SCALE GENOMIC DNA]</scope>
    <source>
        <strain evidence="12 13">Ro19</strain>
    </source>
</reference>
<feature type="domain" description="Methyl-accepting transducer" evidence="8">
    <location>
        <begin position="432"/>
        <end position="654"/>
    </location>
</feature>
<comment type="subcellular location">
    <subcellularLocation>
        <location evidence="1">Cell inner membrane</location>
        <topology evidence="1">Multi-pass membrane protein</topology>
    </subcellularLocation>
</comment>
<sequence length="688" mass="73290">MFFRTKTGGDVRFLKRGGSSFKLPTLRFRAKIMLGFAVVLAISAASMGFAYLGFERVSAGVESYRRSVLEADLSRDIDRELISYRSLARYFVATGKEEDGKAALAAEAGLKDAIIASMKGTTNPTRLEQVAKLEREFRAFTKIFADIVKVKDESARVTQNQLTRTGNSLRYKLDDLPSNADDDEMPVITLGAKKVTEQFQAVTALANTFVVNSDKTVAASAMARLKFVENALKAISSNNEKIREGIKEISGMLEEYQKSLAKLVDNSKEIDELTLEMTESAAAINKGSGAMKSDLLADQKRLEAESDATIGETERLILILAAGGFLLGCVWAFFLGKGISRPMIAMCNAMRELAAGNFEVVLPGLGRKDELGEMASAVEEFKVQAIARAERDAATQEAQNKAASAARRAELIRFADEFEVAVGAIVSNVSSSAVQLESAAGKLTRTAETTQSLSSQVAGASEEASTNMQSVASATEELSASVDEIGRRVKESSQIAKAAVRQAEQTDGRIGKLSRAAQEIGDVVKLITAIAEQTNLLALNATIEAARAGDAGRGFAVVASEVKSLASQTAKATDEISSHISGMQGATQESVAAIKEIGGTIGRISDIAATIASAVEQQSAATQEIARSVQNVAQGTQEAAANVMHVNRGATETGSASEEVLDSARTLSSESTRLREELDRFMANIRAA</sequence>
<comment type="similarity">
    <text evidence="4">Belongs to the methyl-accepting chemotaxis (MCP) protein family.</text>
</comment>
<protein>
    <submittedName>
        <fullName evidence="12">Chemotaxis protein</fullName>
    </submittedName>
</protein>
<accession>A0A0R3NEQ8</accession>
<keyword evidence="2" id="KW-1003">Cell membrane</keyword>
<dbReference type="InterPro" id="IPR000727">
    <property type="entry name" value="T_SNARE_dom"/>
</dbReference>
<proteinExistence type="inferred from homology"/>
<keyword evidence="7" id="KW-0472">Membrane</keyword>
<evidence type="ECO:0000256" key="2">
    <source>
        <dbReference type="ARBA" id="ARBA00022519"/>
    </source>
</evidence>
<dbReference type="InterPro" id="IPR004089">
    <property type="entry name" value="MCPsignal_dom"/>
</dbReference>
<gene>
    <name evidence="12" type="ORF">CQ13_02175</name>
</gene>
<dbReference type="PANTHER" id="PTHR32089">
    <property type="entry name" value="METHYL-ACCEPTING CHEMOTAXIS PROTEIN MCPB"/>
    <property type="match status" value="1"/>
</dbReference>
<dbReference type="Gene3D" id="6.10.340.10">
    <property type="match status" value="1"/>
</dbReference>
<evidence type="ECO:0000256" key="5">
    <source>
        <dbReference type="PROSITE-ProRule" id="PRU00284"/>
    </source>
</evidence>
<evidence type="ECO:0000256" key="7">
    <source>
        <dbReference type="SAM" id="Phobius"/>
    </source>
</evidence>
<dbReference type="SUPFAM" id="SSF58104">
    <property type="entry name" value="Methyl-accepting chemotaxis protein (MCP) signaling domain"/>
    <property type="match status" value="1"/>
</dbReference>
<dbReference type="SMART" id="SM00304">
    <property type="entry name" value="HAMP"/>
    <property type="match status" value="1"/>
</dbReference>
<dbReference type="InterPro" id="IPR003660">
    <property type="entry name" value="HAMP_dom"/>
</dbReference>
<evidence type="ECO:0000259" key="10">
    <source>
        <dbReference type="PROSITE" id="PS50885"/>
    </source>
</evidence>
<dbReference type="EMBL" id="LLYA01000001">
    <property type="protein sequence ID" value="KRR30460.1"/>
    <property type="molecule type" value="Genomic_DNA"/>
</dbReference>
<comment type="caution">
    <text evidence="12">The sequence shown here is derived from an EMBL/GenBank/DDBJ whole genome shotgun (WGS) entry which is preliminary data.</text>
</comment>
<keyword evidence="2" id="KW-0997">Cell inner membrane</keyword>
<keyword evidence="6" id="KW-0175">Coiled coil</keyword>
<feature type="domain" description="T-SNARE coiled-coil homology" evidence="9">
    <location>
        <begin position="584"/>
        <end position="646"/>
    </location>
</feature>
<evidence type="ECO:0000259" key="8">
    <source>
        <dbReference type="PROSITE" id="PS50111"/>
    </source>
</evidence>
<dbReference type="PROSITE" id="PS51753">
    <property type="entry name" value="HBM"/>
    <property type="match status" value="1"/>
</dbReference>
<dbReference type="PROSITE" id="PS50192">
    <property type="entry name" value="T_SNARE"/>
    <property type="match status" value="1"/>
</dbReference>
<dbReference type="SMART" id="SM00283">
    <property type="entry name" value="MA"/>
    <property type="match status" value="1"/>
</dbReference>
<dbReference type="Pfam" id="PF00672">
    <property type="entry name" value="HAMP"/>
    <property type="match status" value="1"/>
</dbReference>
<feature type="domain" description="HAMP" evidence="10">
    <location>
        <begin position="337"/>
        <end position="390"/>
    </location>
</feature>
<dbReference type="PANTHER" id="PTHR32089:SF112">
    <property type="entry name" value="LYSOZYME-LIKE PROTEIN-RELATED"/>
    <property type="match status" value="1"/>
</dbReference>
<dbReference type="SMART" id="SM01358">
    <property type="entry name" value="HBM"/>
    <property type="match status" value="1"/>
</dbReference>
<evidence type="ECO:0000256" key="3">
    <source>
        <dbReference type="ARBA" id="ARBA00023224"/>
    </source>
</evidence>
<name>A0A0R3NEQ8_9BRAD</name>
<evidence type="ECO:0000259" key="11">
    <source>
        <dbReference type="PROSITE" id="PS51753"/>
    </source>
</evidence>
<organism evidence="12 13">
    <name type="scientific">Bradyrhizobium retamae</name>
    <dbReference type="NCBI Taxonomy" id="1300035"/>
    <lineage>
        <taxon>Bacteria</taxon>
        <taxon>Pseudomonadati</taxon>
        <taxon>Pseudomonadota</taxon>
        <taxon>Alphaproteobacteria</taxon>
        <taxon>Hyphomicrobiales</taxon>
        <taxon>Nitrobacteraceae</taxon>
        <taxon>Bradyrhizobium</taxon>
    </lineage>
</organism>
<keyword evidence="7" id="KW-1133">Transmembrane helix</keyword>
<feature type="coiled-coil region" evidence="6">
    <location>
        <begin position="246"/>
        <end position="273"/>
    </location>
</feature>
<keyword evidence="3 5" id="KW-0807">Transducer</keyword>
<evidence type="ECO:0000313" key="13">
    <source>
        <dbReference type="Proteomes" id="UP000052023"/>
    </source>
</evidence>
<feature type="transmembrane region" description="Helical" evidence="7">
    <location>
        <begin position="32"/>
        <end position="54"/>
    </location>
</feature>
<dbReference type="Gene3D" id="1.10.287.950">
    <property type="entry name" value="Methyl-accepting chemotaxis protein"/>
    <property type="match status" value="1"/>
</dbReference>
<evidence type="ECO:0000313" key="12">
    <source>
        <dbReference type="EMBL" id="KRR30460.1"/>
    </source>
</evidence>
<dbReference type="InterPro" id="IPR032255">
    <property type="entry name" value="HBM"/>
</dbReference>
<evidence type="ECO:0000256" key="1">
    <source>
        <dbReference type="ARBA" id="ARBA00004429"/>
    </source>
</evidence>
<feature type="transmembrane region" description="Helical" evidence="7">
    <location>
        <begin position="316"/>
        <end position="336"/>
    </location>
</feature>
<evidence type="ECO:0000256" key="6">
    <source>
        <dbReference type="SAM" id="Coils"/>
    </source>
</evidence>
<evidence type="ECO:0000259" key="9">
    <source>
        <dbReference type="PROSITE" id="PS50192"/>
    </source>
</evidence>
<dbReference type="AlphaFoldDB" id="A0A0R3NEQ8"/>
<dbReference type="CDD" id="cd06225">
    <property type="entry name" value="HAMP"/>
    <property type="match status" value="1"/>
</dbReference>
<keyword evidence="7" id="KW-0812">Transmembrane</keyword>
<evidence type="ECO:0000256" key="4">
    <source>
        <dbReference type="ARBA" id="ARBA00029447"/>
    </source>
</evidence>
<dbReference type="Proteomes" id="UP000052023">
    <property type="component" value="Unassembled WGS sequence"/>
</dbReference>
<dbReference type="Pfam" id="PF00015">
    <property type="entry name" value="MCPsignal"/>
    <property type="match status" value="1"/>
</dbReference>